<accession>A0A1I7APC0</accession>
<sequence>MKVLIIAYSFYPEKNVGAIRTSYWAQELSKLPDVEVEVITKCQSSESLSYKYTTVKPQRSSIFQTLIQDEGLGWKKDILAHFNAITPKPIYDVLIISGGPFLHFGLGRKFKTKGWAKKVILDYRDPFSYNPRFKDGKLKIAIKKLFEVRMNFGADIITSVNDMCLDYISNWSGSEKIVLPNGYDERFFPDLTSLPEFDSNKTIVYPGKFYWHSHAFFNVVSRLDMRLLHVGSQDNLDNSDLISNYKYQGFIAQQEMADFLLQGKIGVIFLSDTPFESTTKVFDYLAMNMAILIITKGPKKIGVMQELLAGYENVFWANENEEEISEGLVFLQNLELNFLGAKAKDFSRKASFLKLLNMIEYGA</sequence>
<dbReference type="OrthoDB" id="9794575at2"/>
<protein>
    <submittedName>
        <fullName evidence="1">Glycosyltransferase involved in cell wall bisynthesis</fullName>
    </submittedName>
</protein>
<dbReference type="Proteomes" id="UP000236454">
    <property type="component" value="Unassembled WGS sequence"/>
</dbReference>
<keyword evidence="1" id="KW-0808">Transferase</keyword>
<reference evidence="1 2" key="1">
    <citation type="submission" date="2016-10" db="EMBL/GenBank/DDBJ databases">
        <authorList>
            <person name="de Groot N.N."/>
        </authorList>
    </citation>
    <scope>NUCLEOTIDE SEQUENCE [LARGE SCALE GENOMIC DNA]</scope>
    <source>
        <strain evidence="1 2">CGMCC 1.7005</strain>
    </source>
</reference>
<dbReference type="RefSeq" id="WP_090249677.1">
    <property type="nucleotide sequence ID" value="NZ_FPAS01000003.1"/>
</dbReference>
<dbReference type="STRING" id="477690.SAMN05216474_2285"/>
<gene>
    <name evidence="1" type="ORF">SAMN05216474_2285</name>
</gene>
<dbReference type="AlphaFoldDB" id="A0A1I7APC0"/>
<proteinExistence type="predicted"/>
<name>A0A1I7APC0_9FLAO</name>
<dbReference type="Gene3D" id="3.40.50.2000">
    <property type="entry name" value="Glycogen Phosphorylase B"/>
    <property type="match status" value="1"/>
</dbReference>
<organism evidence="1 2">
    <name type="scientific">Lishizhenia tianjinensis</name>
    <dbReference type="NCBI Taxonomy" id="477690"/>
    <lineage>
        <taxon>Bacteria</taxon>
        <taxon>Pseudomonadati</taxon>
        <taxon>Bacteroidota</taxon>
        <taxon>Flavobacteriia</taxon>
        <taxon>Flavobacteriales</taxon>
        <taxon>Crocinitomicaceae</taxon>
        <taxon>Lishizhenia</taxon>
    </lineage>
</organism>
<dbReference type="GO" id="GO:0016740">
    <property type="term" value="F:transferase activity"/>
    <property type="evidence" value="ECO:0007669"/>
    <property type="project" value="UniProtKB-KW"/>
</dbReference>
<keyword evidence="2" id="KW-1185">Reference proteome</keyword>
<evidence type="ECO:0000313" key="1">
    <source>
        <dbReference type="EMBL" id="SFT76764.1"/>
    </source>
</evidence>
<dbReference type="EMBL" id="FPAS01000003">
    <property type="protein sequence ID" value="SFT76764.1"/>
    <property type="molecule type" value="Genomic_DNA"/>
</dbReference>
<evidence type="ECO:0000313" key="2">
    <source>
        <dbReference type="Proteomes" id="UP000236454"/>
    </source>
</evidence>
<dbReference type="SUPFAM" id="SSF53756">
    <property type="entry name" value="UDP-Glycosyltransferase/glycogen phosphorylase"/>
    <property type="match status" value="1"/>
</dbReference>